<protein>
    <submittedName>
        <fullName evidence="2">Dabb family protein</fullName>
    </submittedName>
</protein>
<dbReference type="SMART" id="SM00886">
    <property type="entry name" value="Dabb"/>
    <property type="match status" value="1"/>
</dbReference>
<comment type="caution">
    <text evidence="2">The sequence shown here is derived from an EMBL/GenBank/DDBJ whole genome shotgun (WGS) entry which is preliminary data.</text>
</comment>
<dbReference type="Proteomes" id="UP001499884">
    <property type="component" value="Unassembled WGS sequence"/>
</dbReference>
<gene>
    <name evidence="2" type="ORF">GCM10023082_65850</name>
</gene>
<organism evidence="2 3">
    <name type="scientific">Streptomyces tremellae</name>
    <dbReference type="NCBI Taxonomy" id="1124239"/>
    <lineage>
        <taxon>Bacteria</taxon>
        <taxon>Bacillati</taxon>
        <taxon>Actinomycetota</taxon>
        <taxon>Actinomycetes</taxon>
        <taxon>Kitasatosporales</taxon>
        <taxon>Streptomycetaceae</taxon>
        <taxon>Streptomyces</taxon>
    </lineage>
</organism>
<evidence type="ECO:0000259" key="1">
    <source>
        <dbReference type="PROSITE" id="PS51502"/>
    </source>
</evidence>
<dbReference type="InterPro" id="IPR011008">
    <property type="entry name" value="Dimeric_a/b-barrel"/>
</dbReference>
<dbReference type="EMBL" id="BAABEP010000107">
    <property type="protein sequence ID" value="GAA3763278.1"/>
    <property type="molecule type" value="Genomic_DNA"/>
</dbReference>
<evidence type="ECO:0000313" key="2">
    <source>
        <dbReference type="EMBL" id="GAA3763278.1"/>
    </source>
</evidence>
<dbReference type="PANTHER" id="PTHR37832:SF1">
    <property type="entry name" value="STRESS-RESPONSE A_B BARREL DOMAIN-CONTAINING PROTEIN"/>
    <property type="match status" value="1"/>
</dbReference>
<dbReference type="RefSeq" id="WP_345655700.1">
    <property type="nucleotide sequence ID" value="NZ_BAABEP010000107.1"/>
</dbReference>
<dbReference type="PANTHER" id="PTHR37832">
    <property type="entry name" value="BLL2683 PROTEIN"/>
    <property type="match status" value="1"/>
</dbReference>
<dbReference type="Gene3D" id="3.30.70.100">
    <property type="match status" value="1"/>
</dbReference>
<dbReference type="SUPFAM" id="SSF54909">
    <property type="entry name" value="Dimeric alpha+beta barrel"/>
    <property type="match status" value="1"/>
</dbReference>
<proteinExistence type="predicted"/>
<dbReference type="PROSITE" id="PS51502">
    <property type="entry name" value="S_R_A_B_BARREL"/>
    <property type="match status" value="1"/>
</dbReference>
<name>A0ABP7GEV2_9ACTN</name>
<evidence type="ECO:0000313" key="3">
    <source>
        <dbReference type="Proteomes" id="UP001499884"/>
    </source>
</evidence>
<sequence>MIRHIVLFKFKDGITWETPAAQEAERVCRQVGAEVPELREWTVGRNVSSRPIAYDLAVIGLVDDEDALERYLVDPFHQKAIAIWREISDWVIADIEE</sequence>
<feature type="domain" description="Stress-response A/B barrel" evidence="1">
    <location>
        <begin position="2"/>
        <end position="95"/>
    </location>
</feature>
<dbReference type="Pfam" id="PF07876">
    <property type="entry name" value="Dabb"/>
    <property type="match status" value="1"/>
</dbReference>
<keyword evidence="3" id="KW-1185">Reference proteome</keyword>
<reference evidence="3" key="1">
    <citation type="journal article" date="2019" name="Int. J. Syst. Evol. Microbiol.">
        <title>The Global Catalogue of Microorganisms (GCM) 10K type strain sequencing project: providing services to taxonomists for standard genome sequencing and annotation.</title>
        <authorList>
            <consortium name="The Broad Institute Genomics Platform"/>
            <consortium name="The Broad Institute Genome Sequencing Center for Infectious Disease"/>
            <person name="Wu L."/>
            <person name="Ma J."/>
        </authorList>
    </citation>
    <scope>NUCLEOTIDE SEQUENCE [LARGE SCALE GENOMIC DNA]</scope>
    <source>
        <strain evidence="3">JCM 30846</strain>
    </source>
</reference>
<accession>A0ABP7GEV2</accession>
<dbReference type="InterPro" id="IPR013097">
    <property type="entry name" value="Dabb"/>
</dbReference>